<dbReference type="Gene3D" id="3.30.70.270">
    <property type="match status" value="1"/>
</dbReference>
<feature type="transmembrane region" description="Helical" evidence="2">
    <location>
        <begin position="218"/>
        <end position="244"/>
    </location>
</feature>
<comment type="caution">
    <text evidence="4">The sequence shown here is derived from an EMBL/GenBank/DDBJ whole genome shotgun (WGS) entry which is preliminary data.</text>
</comment>
<keyword evidence="2" id="KW-0472">Membrane</keyword>
<protein>
    <recommendedName>
        <fullName evidence="3">GGDEF domain-containing protein</fullName>
    </recommendedName>
</protein>
<evidence type="ECO:0000259" key="3">
    <source>
        <dbReference type="PROSITE" id="PS50887"/>
    </source>
</evidence>
<dbReference type="SUPFAM" id="SSF55073">
    <property type="entry name" value="Nucleotide cyclase"/>
    <property type="match status" value="1"/>
</dbReference>
<dbReference type="EMBL" id="AXCY01000090">
    <property type="protein sequence ID" value="KGM09547.1"/>
    <property type="molecule type" value="Genomic_DNA"/>
</dbReference>
<dbReference type="PANTHER" id="PTHR46663">
    <property type="entry name" value="DIGUANYLATE CYCLASE DGCT-RELATED"/>
    <property type="match status" value="1"/>
</dbReference>
<evidence type="ECO:0000313" key="5">
    <source>
        <dbReference type="Proteomes" id="UP000029839"/>
    </source>
</evidence>
<dbReference type="SMART" id="SM00267">
    <property type="entry name" value="GGDEF"/>
    <property type="match status" value="1"/>
</dbReference>
<gene>
    <name evidence="4" type="ORF">N868_17705</name>
</gene>
<dbReference type="InterPro" id="IPR043128">
    <property type="entry name" value="Rev_trsase/Diguanyl_cyclase"/>
</dbReference>
<feature type="compositionally biased region" description="Polar residues" evidence="1">
    <location>
        <begin position="488"/>
        <end position="497"/>
    </location>
</feature>
<reference evidence="4 5" key="1">
    <citation type="submission" date="2013-08" db="EMBL/GenBank/DDBJ databases">
        <title>Genome sequencing of Cellulomonas carbonis T26.</title>
        <authorList>
            <person name="Chen F."/>
            <person name="Li Y."/>
            <person name="Wang G."/>
        </authorList>
    </citation>
    <scope>NUCLEOTIDE SEQUENCE [LARGE SCALE GENOMIC DNA]</scope>
    <source>
        <strain evidence="4 5">T26</strain>
    </source>
</reference>
<name>A0A0A0BPF2_9CELL</name>
<keyword evidence="5" id="KW-1185">Reference proteome</keyword>
<evidence type="ECO:0000313" key="4">
    <source>
        <dbReference type="EMBL" id="KGM09547.1"/>
    </source>
</evidence>
<feature type="transmembrane region" description="Helical" evidence="2">
    <location>
        <begin position="52"/>
        <end position="73"/>
    </location>
</feature>
<dbReference type="Pfam" id="PF00990">
    <property type="entry name" value="GGDEF"/>
    <property type="match status" value="1"/>
</dbReference>
<dbReference type="CDD" id="cd01949">
    <property type="entry name" value="GGDEF"/>
    <property type="match status" value="1"/>
</dbReference>
<dbReference type="InterPro" id="IPR052163">
    <property type="entry name" value="DGC-Regulatory_Protein"/>
</dbReference>
<feature type="compositionally biased region" description="Basic and acidic residues" evidence="1">
    <location>
        <begin position="471"/>
        <end position="481"/>
    </location>
</feature>
<reference evidence="4 5" key="2">
    <citation type="journal article" date="2015" name="Stand. Genomic Sci.">
        <title>Draft genome sequence of Cellulomonas carbonis T26(T) and comparative analysis of six Cellulomonas genomes.</title>
        <authorList>
            <person name="Zhuang W."/>
            <person name="Zhang S."/>
            <person name="Xia X."/>
            <person name="Wang G."/>
        </authorList>
    </citation>
    <scope>NUCLEOTIDE SEQUENCE [LARGE SCALE GENOMIC DNA]</scope>
    <source>
        <strain evidence="4 5">T26</strain>
    </source>
</reference>
<dbReference type="InterPro" id="IPR029787">
    <property type="entry name" value="Nucleotide_cyclase"/>
</dbReference>
<evidence type="ECO:0000256" key="2">
    <source>
        <dbReference type="SAM" id="Phobius"/>
    </source>
</evidence>
<organism evidence="4 5">
    <name type="scientific">Cellulomonas carbonis T26</name>
    <dbReference type="NCBI Taxonomy" id="947969"/>
    <lineage>
        <taxon>Bacteria</taxon>
        <taxon>Bacillati</taxon>
        <taxon>Actinomycetota</taxon>
        <taxon>Actinomycetes</taxon>
        <taxon>Micrococcales</taxon>
        <taxon>Cellulomonadaceae</taxon>
        <taxon>Cellulomonas</taxon>
    </lineage>
</organism>
<dbReference type="AlphaFoldDB" id="A0A0A0BPF2"/>
<keyword evidence="2" id="KW-1133">Transmembrane helix</keyword>
<feature type="transmembrane region" description="Helical" evidence="2">
    <location>
        <begin position="93"/>
        <end position="114"/>
    </location>
</feature>
<keyword evidence="2" id="KW-0812">Transmembrane</keyword>
<feature type="transmembrane region" description="Helical" evidence="2">
    <location>
        <begin position="256"/>
        <end position="276"/>
    </location>
</feature>
<feature type="region of interest" description="Disordered" evidence="1">
    <location>
        <begin position="471"/>
        <end position="497"/>
    </location>
</feature>
<feature type="transmembrane region" description="Helical" evidence="2">
    <location>
        <begin position="156"/>
        <end position="176"/>
    </location>
</feature>
<feature type="transmembrane region" description="Helical" evidence="2">
    <location>
        <begin position="121"/>
        <end position="144"/>
    </location>
</feature>
<dbReference type="PANTHER" id="PTHR46663:SF2">
    <property type="entry name" value="GGDEF DOMAIN-CONTAINING PROTEIN"/>
    <property type="match status" value="1"/>
</dbReference>
<accession>A0A0A0BPF2</accession>
<evidence type="ECO:0000256" key="1">
    <source>
        <dbReference type="SAM" id="MobiDB-lite"/>
    </source>
</evidence>
<feature type="transmembrane region" description="Helical" evidence="2">
    <location>
        <begin position="29"/>
        <end position="45"/>
    </location>
</feature>
<feature type="transmembrane region" description="Helical" evidence="2">
    <location>
        <begin position="282"/>
        <end position="300"/>
    </location>
</feature>
<dbReference type="Proteomes" id="UP000029839">
    <property type="component" value="Unassembled WGS sequence"/>
</dbReference>
<sequence length="497" mass="51706">MHARFAVLVAAVCVAYVLGTPAVHSALLVLSSAGATAVVLARLLRRRLDRTLPWWFVAAGLAALTVYNAAWFLQVHLGGAEPSEVADGVVRAVGMPVGYVCLLVASVLIVTPIARRDSGGVIDAALVAVGCSVVLWSAVVFPALQSAGTAPGRRAYDLLIILMVGGIAGAVVRAIASGRAARGSLAYLLLAVLLTLVGNVATMVAADPVTLRGPSWLSLVWVVGYMAMAGAAAHPAAGVLGTTGRPWEGRLSTRRLFFLGVALAINPVVAAVRALTGREADWLLLSLGSLIVVPLVLLRVSQLARLHADAERRLEHLADHDALTGLPNRRAVDRHVEAVIDRVHRGAAPGAAVLFLDLDDFKEVNDTLGHRVGDDLLVAVATRLRGCVRADGDDLVARFGGDEFVLVLVGDAERLAPRAVARVDAALAEPVTVGAHVLPARASVGVATVAPGDGTTVDHLLSAADARMYERKRAGRARETRQAAGVTPTRSSPGACS</sequence>
<dbReference type="InterPro" id="IPR000160">
    <property type="entry name" value="GGDEF_dom"/>
</dbReference>
<proteinExistence type="predicted"/>
<dbReference type="PROSITE" id="PS50887">
    <property type="entry name" value="GGDEF"/>
    <property type="match status" value="1"/>
</dbReference>
<feature type="transmembrane region" description="Helical" evidence="2">
    <location>
        <begin position="185"/>
        <end position="206"/>
    </location>
</feature>
<feature type="domain" description="GGDEF" evidence="3">
    <location>
        <begin position="349"/>
        <end position="484"/>
    </location>
</feature>
<dbReference type="NCBIfam" id="TIGR00254">
    <property type="entry name" value="GGDEF"/>
    <property type="match status" value="1"/>
</dbReference>